<dbReference type="Pfam" id="PF24809">
    <property type="entry name" value="DUF7708"/>
    <property type="match status" value="1"/>
</dbReference>
<evidence type="ECO:0000313" key="2">
    <source>
        <dbReference type="EMBL" id="SPO04286.1"/>
    </source>
</evidence>
<keyword evidence="3" id="KW-1185">Reference proteome</keyword>
<proteinExistence type="predicted"/>
<gene>
    <name evidence="2" type="ORF">DNG_06969</name>
</gene>
<dbReference type="AlphaFoldDB" id="A0AAE8N0U9"/>
<evidence type="ECO:0000259" key="1">
    <source>
        <dbReference type="Pfam" id="PF24809"/>
    </source>
</evidence>
<name>A0AAE8N0U9_9PEZI</name>
<dbReference type="InterPro" id="IPR056125">
    <property type="entry name" value="DUF7708"/>
</dbReference>
<sequence>MAAVSPKESLAKDGLPSEVVGLAYAAVMIFVDLEVWRVSPEGISRGERDVAKEAYNEAIEYLGREFGGNTSVITWIESCTSVKDVLESTQELEKTYNKGPNTKNKITKWTRRVSTRILHYGRVLDVLSQHHPEYVSLVWGAVKFVLHGVINHAELVAQFSKALCQIGDVLPRTELNAKLYQTDQMKHAIANLYASILIFLRQAVKWYKLGPAGRALTSIFKPFELSYKDTVDQVKLCADTIDDIAAAAARAEIRDINILVQTQGQQRAEGEKTVQARLTEISSTLMTVVGIAKGNRSILEATHLDVRDMKPRIIDIQFNQVLEALKPRRLPDDALRKHQSLARRSNRSSQHRNVDGMLQRVGQWISAPKSSILVLRAGPRAEARAKEIATELITLIQPNARQIIWHLSDIRTEGACVTATDVLKSLVFQSMKLGADVMSSDTGNFTAEKMQASHTDQEWIDLLCHILGRLPRCFIVVEAEDVFKALRGNPGATSQFLKLLQSLVHRMDSRNSTVKLLVVNYGGDLDGDIAQSKKTTVMTVQRPVPIPPRLRRPGGRSVFRSPTWSSLGGRI</sequence>
<accession>A0AAE8N0U9</accession>
<reference evidence="2" key="1">
    <citation type="submission" date="2018-03" db="EMBL/GenBank/DDBJ databases">
        <authorList>
            <person name="Guldener U."/>
        </authorList>
    </citation>
    <scope>NUCLEOTIDE SEQUENCE</scope>
</reference>
<organism evidence="2 3">
    <name type="scientific">Cephalotrichum gorgonifer</name>
    <dbReference type="NCBI Taxonomy" id="2041049"/>
    <lineage>
        <taxon>Eukaryota</taxon>
        <taxon>Fungi</taxon>
        <taxon>Dikarya</taxon>
        <taxon>Ascomycota</taxon>
        <taxon>Pezizomycotina</taxon>
        <taxon>Sordariomycetes</taxon>
        <taxon>Hypocreomycetidae</taxon>
        <taxon>Microascales</taxon>
        <taxon>Microascaceae</taxon>
        <taxon>Cephalotrichum</taxon>
    </lineage>
</organism>
<protein>
    <recommendedName>
        <fullName evidence="1">DUF7708 domain-containing protein</fullName>
    </recommendedName>
</protein>
<comment type="caution">
    <text evidence="2">The sequence shown here is derived from an EMBL/GenBank/DDBJ whole genome shotgun (WGS) entry which is preliminary data.</text>
</comment>
<evidence type="ECO:0000313" key="3">
    <source>
        <dbReference type="Proteomes" id="UP001187682"/>
    </source>
</evidence>
<feature type="domain" description="DUF7708" evidence="1">
    <location>
        <begin position="108"/>
        <end position="253"/>
    </location>
</feature>
<dbReference type="EMBL" id="ONZQ02000010">
    <property type="protein sequence ID" value="SPO04286.1"/>
    <property type="molecule type" value="Genomic_DNA"/>
</dbReference>
<dbReference type="Proteomes" id="UP001187682">
    <property type="component" value="Unassembled WGS sequence"/>
</dbReference>